<dbReference type="EMBL" id="VSRR010093062">
    <property type="protein sequence ID" value="MPC92945.1"/>
    <property type="molecule type" value="Genomic_DNA"/>
</dbReference>
<dbReference type="Proteomes" id="UP000324222">
    <property type="component" value="Unassembled WGS sequence"/>
</dbReference>
<accession>A0A5B7JED1</accession>
<sequence>MLCTTATEQPPTASLTVSERPSRTARGPCRLSLSTARHMAGWEGKFGQEQQKLERNT</sequence>
<proteinExistence type="predicted"/>
<comment type="caution">
    <text evidence="2">The sequence shown here is derived from an EMBL/GenBank/DDBJ whole genome shotgun (WGS) entry which is preliminary data.</text>
</comment>
<evidence type="ECO:0000313" key="2">
    <source>
        <dbReference type="EMBL" id="MPC92945.1"/>
    </source>
</evidence>
<organism evidence="2 3">
    <name type="scientific">Portunus trituberculatus</name>
    <name type="common">Swimming crab</name>
    <name type="synonym">Neptunus trituberculatus</name>
    <dbReference type="NCBI Taxonomy" id="210409"/>
    <lineage>
        <taxon>Eukaryota</taxon>
        <taxon>Metazoa</taxon>
        <taxon>Ecdysozoa</taxon>
        <taxon>Arthropoda</taxon>
        <taxon>Crustacea</taxon>
        <taxon>Multicrustacea</taxon>
        <taxon>Malacostraca</taxon>
        <taxon>Eumalacostraca</taxon>
        <taxon>Eucarida</taxon>
        <taxon>Decapoda</taxon>
        <taxon>Pleocyemata</taxon>
        <taxon>Brachyura</taxon>
        <taxon>Eubrachyura</taxon>
        <taxon>Portunoidea</taxon>
        <taxon>Portunidae</taxon>
        <taxon>Portuninae</taxon>
        <taxon>Portunus</taxon>
    </lineage>
</organism>
<feature type="region of interest" description="Disordered" evidence="1">
    <location>
        <begin position="1"/>
        <end position="27"/>
    </location>
</feature>
<protein>
    <submittedName>
        <fullName evidence="2">Uncharacterized protein</fullName>
    </submittedName>
</protein>
<dbReference type="AlphaFoldDB" id="A0A5B7JED1"/>
<evidence type="ECO:0000256" key="1">
    <source>
        <dbReference type="SAM" id="MobiDB-lite"/>
    </source>
</evidence>
<feature type="compositionally biased region" description="Polar residues" evidence="1">
    <location>
        <begin position="1"/>
        <end position="19"/>
    </location>
</feature>
<gene>
    <name evidence="2" type="ORF">E2C01_088058</name>
</gene>
<reference evidence="2 3" key="1">
    <citation type="submission" date="2019-05" db="EMBL/GenBank/DDBJ databases">
        <title>Another draft genome of Portunus trituberculatus and its Hox gene families provides insights of decapod evolution.</title>
        <authorList>
            <person name="Jeong J.-H."/>
            <person name="Song I."/>
            <person name="Kim S."/>
            <person name="Choi T."/>
            <person name="Kim D."/>
            <person name="Ryu S."/>
            <person name="Kim W."/>
        </authorList>
    </citation>
    <scope>NUCLEOTIDE SEQUENCE [LARGE SCALE GENOMIC DNA]</scope>
    <source>
        <tissue evidence="2">Muscle</tissue>
    </source>
</reference>
<keyword evidence="3" id="KW-1185">Reference proteome</keyword>
<name>A0A5B7JED1_PORTR</name>
<evidence type="ECO:0000313" key="3">
    <source>
        <dbReference type="Proteomes" id="UP000324222"/>
    </source>
</evidence>